<reference evidence="3 4" key="1">
    <citation type="journal article" date="2005" name="Nature">
        <title>The genome of the social amoeba Dictyostelium discoideum.</title>
        <authorList>
            <consortium name="The Dictyostelium discoideum Sequencing Consortium"/>
            <person name="Eichinger L."/>
            <person name="Pachebat J.A."/>
            <person name="Glockner G."/>
            <person name="Rajandream M.A."/>
            <person name="Sucgang R."/>
            <person name="Berriman M."/>
            <person name="Song J."/>
            <person name="Olsen R."/>
            <person name="Szafranski K."/>
            <person name="Xu Q."/>
            <person name="Tunggal B."/>
            <person name="Kummerfeld S."/>
            <person name="Madera M."/>
            <person name="Konfortov B.A."/>
            <person name="Rivero F."/>
            <person name="Bankier A.T."/>
            <person name="Lehmann R."/>
            <person name="Hamlin N."/>
            <person name="Davies R."/>
            <person name="Gaudet P."/>
            <person name="Fey P."/>
            <person name="Pilcher K."/>
            <person name="Chen G."/>
            <person name="Saunders D."/>
            <person name="Sodergren E."/>
            <person name="Davis P."/>
            <person name="Kerhornou A."/>
            <person name="Nie X."/>
            <person name="Hall N."/>
            <person name="Anjard C."/>
            <person name="Hemphill L."/>
            <person name="Bason N."/>
            <person name="Farbrother P."/>
            <person name="Desany B."/>
            <person name="Just E."/>
            <person name="Morio T."/>
            <person name="Rost R."/>
            <person name="Churcher C."/>
            <person name="Cooper J."/>
            <person name="Haydock S."/>
            <person name="van Driessche N."/>
            <person name="Cronin A."/>
            <person name="Goodhead I."/>
            <person name="Muzny D."/>
            <person name="Mourier T."/>
            <person name="Pain A."/>
            <person name="Lu M."/>
            <person name="Harper D."/>
            <person name="Lindsay R."/>
            <person name="Hauser H."/>
            <person name="James K."/>
            <person name="Quiles M."/>
            <person name="Madan Babu M."/>
            <person name="Saito T."/>
            <person name="Buchrieser C."/>
            <person name="Wardroper A."/>
            <person name="Felder M."/>
            <person name="Thangavelu M."/>
            <person name="Johnson D."/>
            <person name="Knights A."/>
            <person name="Loulseged H."/>
            <person name="Mungall K."/>
            <person name="Oliver K."/>
            <person name="Price C."/>
            <person name="Quail M.A."/>
            <person name="Urushihara H."/>
            <person name="Hernandez J."/>
            <person name="Rabbinowitsch E."/>
            <person name="Steffen D."/>
            <person name="Sanders M."/>
            <person name="Ma J."/>
            <person name="Kohara Y."/>
            <person name="Sharp S."/>
            <person name="Simmonds M."/>
            <person name="Spiegler S."/>
            <person name="Tivey A."/>
            <person name="Sugano S."/>
            <person name="White B."/>
            <person name="Walker D."/>
            <person name="Woodward J."/>
            <person name="Winckler T."/>
            <person name="Tanaka Y."/>
            <person name="Shaulsky G."/>
            <person name="Schleicher M."/>
            <person name="Weinstock G."/>
            <person name="Rosenthal A."/>
            <person name="Cox E.C."/>
            <person name="Chisholm R.L."/>
            <person name="Gibbs R."/>
            <person name="Loomis W.F."/>
            <person name="Platzer M."/>
            <person name="Kay R.R."/>
            <person name="Williams J."/>
            <person name="Dear P.H."/>
            <person name="Noegel A.A."/>
            <person name="Barrell B."/>
            <person name="Kuspa A."/>
        </authorList>
    </citation>
    <scope>NUCLEOTIDE SEQUENCE [LARGE SCALE GENOMIC DNA]</scope>
    <source>
        <strain evidence="3 4">AX4</strain>
    </source>
</reference>
<feature type="compositionally biased region" description="Low complexity" evidence="1">
    <location>
        <begin position="1487"/>
        <end position="1499"/>
    </location>
</feature>
<evidence type="ECO:0000256" key="1">
    <source>
        <dbReference type="SAM" id="MobiDB-lite"/>
    </source>
</evidence>
<dbReference type="PaxDb" id="44689-DDB0218224"/>
<dbReference type="GeneID" id="8622420"/>
<dbReference type="Proteomes" id="UP000002195">
    <property type="component" value="Unassembled WGS sequence"/>
</dbReference>
<name>Q54VR7_DICDI</name>
<feature type="transmembrane region" description="Helical" evidence="2">
    <location>
        <begin position="317"/>
        <end position="342"/>
    </location>
</feature>
<dbReference type="HOGENOM" id="CLU_244002_0_0_1"/>
<feature type="compositionally biased region" description="Acidic residues" evidence="1">
    <location>
        <begin position="1569"/>
        <end position="1578"/>
    </location>
</feature>
<dbReference type="OMA" id="WRLPILI"/>
<dbReference type="PANTHER" id="PTHR24119:SF7">
    <property type="match status" value="1"/>
</dbReference>
<feature type="transmembrane region" description="Helical" evidence="2">
    <location>
        <begin position="776"/>
        <end position="797"/>
    </location>
</feature>
<feature type="transmembrane region" description="Helical" evidence="2">
    <location>
        <begin position="375"/>
        <end position="393"/>
    </location>
</feature>
<feature type="transmembrane region" description="Helical" evidence="2">
    <location>
        <begin position="587"/>
        <end position="611"/>
    </location>
</feature>
<feature type="region of interest" description="Disordered" evidence="1">
    <location>
        <begin position="1420"/>
        <end position="1450"/>
    </location>
</feature>
<gene>
    <name evidence="3" type="ORF">DDB_G0280375</name>
</gene>
<feature type="transmembrane region" description="Helical" evidence="2">
    <location>
        <begin position="6"/>
        <end position="26"/>
    </location>
</feature>
<dbReference type="KEGG" id="ddi:DDB_G0280375"/>
<feature type="region of interest" description="Disordered" evidence="1">
    <location>
        <begin position="1487"/>
        <end position="1608"/>
    </location>
</feature>
<organism evidence="3 4">
    <name type="scientific">Dictyostelium discoideum</name>
    <name type="common">Social amoeba</name>
    <dbReference type="NCBI Taxonomy" id="44689"/>
    <lineage>
        <taxon>Eukaryota</taxon>
        <taxon>Amoebozoa</taxon>
        <taxon>Evosea</taxon>
        <taxon>Eumycetozoa</taxon>
        <taxon>Dictyostelia</taxon>
        <taxon>Dictyosteliales</taxon>
        <taxon>Dictyosteliaceae</taxon>
        <taxon>Dictyostelium</taxon>
    </lineage>
</organism>
<keyword evidence="4" id="KW-1185">Reference proteome</keyword>
<dbReference type="SMR" id="Q54VR7"/>
<feature type="transmembrane region" description="Helical" evidence="2">
    <location>
        <begin position="631"/>
        <end position="656"/>
    </location>
</feature>
<dbReference type="FunCoup" id="Q54VR7">
    <property type="interactions" value="744"/>
</dbReference>
<proteinExistence type="predicted"/>
<evidence type="ECO:0000313" key="4">
    <source>
        <dbReference type="Proteomes" id="UP000002195"/>
    </source>
</evidence>
<protein>
    <submittedName>
        <fullName evidence="3">Uncharacterized protein</fullName>
    </submittedName>
</protein>
<evidence type="ECO:0000313" key="3">
    <source>
        <dbReference type="EMBL" id="EAL67414.2"/>
    </source>
</evidence>
<feature type="compositionally biased region" description="Polar residues" evidence="1">
    <location>
        <begin position="1437"/>
        <end position="1450"/>
    </location>
</feature>
<dbReference type="VEuPathDB" id="AmoebaDB:DDB_G0280375"/>
<feature type="transmembrane region" description="Helical" evidence="2">
    <location>
        <begin position="1011"/>
        <end position="1029"/>
    </location>
</feature>
<feature type="transmembrane region" description="Helical" evidence="2">
    <location>
        <begin position="803"/>
        <end position="822"/>
    </location>
</feature>
<feature type="transmembrane region" description="Helical" evidence="2">
    <location>
        <begin position="1183"/>
        <end position="1202"/>
    </location>
</feature>
<feature type="transmembrane region" description="Helical" evidence="2">
    <location>
        <begin position="856"/>
        <end position="874"/>
    </location>
</feature>
<feature type="transmembrane region" description="Helical" evidence="2">
    <location>
        <begin position="74"/>
        <end position="94"/>
    </location>
</feature>
<feature type="transmembrane region" description="Helical" evidence="2">
    <location>
        <begin position="414"/>
        <end position="437"/>
    </location>
</feature>
<feature type="transmembrane region" description="Helical" evidence="2">
    <location>
        <begin position="463"/>
        <end position="484"/>
    </location>
</feature>
<feature type="transmembrane region" description="Helical" evidence="2">
    <location>
        <begin position="167"/>
        <end position="192"/>
    </location>
</feature>
<keyword evidence="2" id="KW-0812">Transmembrane</keyword>
<dbReference type="InParanoid" id="Q54VR7"/>
<feature type="transmembrane region" description="Helical" evidence="2">
    <location>
        <begin position="1086"/>
        <end position="1106"/>
    </location>
</feature>
<dbReference type="EMBL" id="AAFI02000035">
    <property type="protein sequence ID" value="EAL67414.2"/>
    <property type="molecule type" value="Genomic_DNA"/>
</dbReference>
<feature type="transmembrane region" description="Helical" evidence="2">
    <location>
        <begin position="677"/>
        <end position="703"/>
    </location>
</feature>
<feature type="transmembrane region" description="Helical" evidence="2">
    <location>
        <begin position="38"/>
        <end position="62"/>
    </location>
</feature>
<feature type="transmembrane region" description="Helical" evidence="2">
    <location>
        <begin position="225"/>
        <end position="246"/>
    </location>
</feature>
<feature type="transmembrane region" description="Helical" evidence="2">
    <location>
        <begin position="963"/>
        <end position="991"/>
    </location>
</feature>
<feature type="compositionally biased region" description="Low complexity" evidence="1">
    <location>
        <begin position="1532"/>
        <end position="1558"/>
    </location>
</feature>
<keyword evidence="2" id="KW-0472">Membrane</keyword>
<feature type="compositionally biased region" description="Basic and acidic residues" evidence="1">
    <location>
        <begin position="1502"/>
        <end position="1523"/>
    </location>
</feature>
<feature type="transmembrane region" description="Helical" evidence="2">
    <location>
        <begin position="275"/>
        <end position="296"/>
    </location>
</feature>
<dbReference type="eggNOG" id="ENOG502REQR">
    <property type="taxonomic scope" value="Eukaryota"/>
</dbReference>
<evidence type="ECO:0000256" key="2">
    <source>
        <dbReference type="SAM" id="Phobius"/>
    </source>
</evidence>
<feature type="compositionally biased region" description="Low complexity" evidence="1">
    <location>
        <begin position="550"/>
        <end position="568"/>
    </location>
</feature>
<feature type="transmembrane region" description="Helical" evidence="2">
    <location>
        <begin position="124"/>
        <end position="147"/>
    </location>
</feature>
<comment type="caution">
    <text evidence="3">The sequence shown here is derived from an EMBL/GenBank/DDBJ whole genome shotgun (WGS) entry which is preliminary data.</text>
</comment>
<sequence>MAMALAVNGMSTIPITLYSIVLNKILKYDCKDSPGGHFLIFIPRIILVIPFFFSFPLLAYLYGWLVDKAIQGAVYVPFVIAIGFLFAIVIGYWFTRSMSLFKDSISKMKITGDESYFKGLGESLLDIGAVFAFFISIITIVRIPFMLMALAKRSTFEYDKKSIRKNLFIHMFLIIFDILSLPSLLIVLLTILRAGSLFSKIKKDYSTPWRICFNLNLRLEILKNAIIVFLEFGVMLLSFVLILAPWRIPTAIKEFKKGKSQGEKFGQYFVEELNALVDLGVILICTPLLVTLYRIPVLIHKFRRNDVTNARERRIEALFQTLFIIVDFFILLFSIFILITIYRVPRTIRKILDSPHRYYEKITIQFLKIWADVPFLFMGLIVTILLWRAPFMYTQMYRATTKRDRRSIIKRHFLWLWIDILDLPFVLSSFIILLTLWRSYAFVCGFITMDTRKKQRIFVIKQIFYWFMDIPTFIGLLLITITIYRLPKTIKLLRSYFKYTNFDMDLSKVNSSSSNTSNTSRRDAYTFEDSQIPPIPSEEENEDNPTPVIQNNQSKSNSNNNNNNNNNNLEIEEERFSSWRKVVLSQLFLLLIDIPFPILILMTMWRLPILIKRLKEINDPIRKYSLRRLLILRYVLLTFLDLLCLVPTLFILLTGWRIPSFISMVKQYQRGDNEHRLLGLLFWDTLVDIPFVLMGLITIPFLWRGPFLIKTIFIKRECKTDKEARIMAAKYLGVCLLDLVIFLELIIITCTMWRFKTFIKTFKDELKRRETDRSSHKFFQTICFFYSTSITCIIIVVDIWKSIQILIICLFIKQIAPLYRAIKTKIAETPDFTLADTLKIIDYYFLHTLMDVPHVFLIPIKLLAFPFLPIHLYLKYRIKAKQNEQRKLQLEKQREEIQIHIQRQYDNLDNDLPIIPIPNNPTLVKDEDLIETSTTMSFIHYPILWLHDTSKELLNYYELDKFFIINMFGLGLIVINELSLIVVLVNCLYMFLVTLGSPAWRGTMEKYGWDALGKASGPMVIFEYITVVLQALLFPIFILIQIAIVLLPTLLALGFYPSPNLDFVQYWKGFFSERSFWREASQFSSGVWVAQAFWFLVCVVSWHVTFKVAKKHIPIFSPWKSYYWLVKKVFHGRIWFCYRWLLVQGTRVCYKLRRACLIGELLMFPLFIIWTCWSFIIPIVTKIYYIFIASGIISLGLIVIAYKVVKENWNDKAANGGQDGGADKNQLLMNLQSVECELPESGGIVFKFQANKSYDQSLIQIKDARLSIEGESLWEAIYQIVGKTKVRAALMVVGYPISLVPMFLDVDQVNQTTQNLDDSGRTQRTCSFQLKIGIEGSKFLMKKKLITRLLNQIREINNQPFEIVIEYGKKNFGWEKHGNILKFKTSVTTLFDNTINSINNYESYFDNNNNIRLNDIGTPSYNNNNNNNRLSPIAPARNNTSSSVRNARNSVEIQRSHYTINNDEIDPEQIEILRQIQLENEKRKQQQKQQQQQQQQQQQEENENKQEQEQEQEHQQEQEHEQEQGLEEQEQEQISPVVESTSSSSSSQSPIESSIQPVVQEQSITMDDYILDDGQDTEEFYKSLDKSNNVTTSTTTTPTKLRKRNMKK</sequence>
<dbReference type="RefSeq" id="XP_641288.2">
    <property type="nucleotide sequence ID" value="XM_636196.2"/>
</dbReference>
<accession>Q54VR7</accession>
<feature type="transmembrane region" description="Helical" evidence="2">
    <location>
        <begin position="1157"/>
        <end position="1177"/>
    </location>
</feature>
<feature type="transmembrane region" description="Helical" evidence="2">
    <location>
        <begin position="731"/>
        <end position="755"/>
    </location>
</feature>
<dbReference type="PANTHER" id="PTHR24119">
    <property type="entry name" value="ACYL-COA-BINDING DOMAIN-CONTAINING PROTEIN 6"/>
    <property type="match status" value="1"/>
</dbReference>
<dbReference type="GO" id="GO:0000062">
    <property type="term" value="F:fatty-acyl-CoA binding"/>
    <property type="evidence" value="ECO:0000318"/>
    <property type="project" value="GO_Central"/>
</dbReference>
<feature type="region of interest" description="Disordered" evidence="1">
    <location>
        <begin position="532"/>
        <end position="568"/>
    </location>
</feature>
<dbReference type="AlphaFoldDB" id="Q54VR7"/>
<keyword evidence="2" id="KW-1133">Transmembrane helix</keyword>
<dbReference type="dictyBase" id="DDB_G0280375"/>
<feature type="transmembrane region" description="Helical" evidence="2">
    <location>
        <begin position="1036"/>
        <end position="1056"/>
    </location>
</feature>